<sequence>MNTSRCGIAMVPWKKSFATFVPAAFLHHPRFVVLHYVINLGIVLTQTFPPAVLFLGLPKPTLHVLVRATMFPLRPDRPTGATNQDYTDTVSAYDEHISVQLILKQQILTTVEPTGVCSPKSWMIKSTATPMLHPCSSHHHREESRGQHRQEAEFLLEPRRRAPQHYVGPHHLMDGPR</sequence>
<reference evidence="1" key="2">
    <citation type="submission" date="2021-04" db="EMBL/GenBank/DDBJ databases">
        <authorList>
            <person name="Podell S."/>
        </authorList>
    </citation>
    <scope>NUCLEOTIDE SEQUENCE</scope>
    <source>
        <strain evidence="1">Hildebrandi</strain>
    </source>
</reference>
<comment type="caution">
    <text evidence="1">The sequence shown here is derived from an EMBL/GenBank/DDBJ whole genome shotgun (WGS) entry which is preliminary data.</text>
</comment>
<accession>A0A9K3PK34</accession>
<dbReference type="EMBL" id="JAGRRH010000018">
    <property type="protein sequence ID" value="KAG7350128.1"/>
    <property type="molecule type" value="Genomic_DNA"/>
</dbReference>
<reference evidence="1" key="1">
    <citation type="journal article" date="2021" name="Sci. Rep.">
        <title>Diploid genomic architecture of Nitzschia inconspicua, an elite biomass production diatom.</title>
        <authorList>
            <person name="Oliver A."/>
            <person name="Podell S."/>
            <person name="Pinowska A."/>
            <person name="Traller J.C."/>
            <person name="Smith S.R."/>
            <person name="McClure R."/>
            <person name="Beliaev A."/>
            <person name="Bohutskyi P."/>
            <person name="Hill E.A."/>
            <person name="Rabines A."/>
            <person name="Zheng H."/>
            <person name="Allen L.Z."/>
            <person name="Kuo A."/>
            <person name="Grigoriev I.V."/>
            <person name="Allen A.E."/>
            <person name="Hazlebeck D."/>
            <person name="Allen E.E."/>
        </authorList>
    </citation>
    <scope>NUCLEOTIDE SEQUENCE</scope>
    <source>
        <strain evidence="1">Hildebrandi</strain>
    </source>
</reference>
<evidence type="ECO:0000313" key="2">
    <source>
        <dbReference type="Proteomes" id="UP000693970"/>
    </source>
</evidence>
<gene>
    <name evidence="1" type="ORF">IV203_009488</name>
</gene>
<evidence type="ECO:0000313" key="1">
    <source>
        <dbReference type="EMBL" id="KAG7350128.1"/>
    </source>
</evidence>
<protein>
    <submittedName>
        <fullName evidence="1">Uncharacterized protein</fullName>
    </submittedName>
</protein>
<dbReference type="AlphaFoldDB" id="A0A9K3PK34"/>
<keyword evidence="2" id="KW-1185">Reference proteome</keyword>
<proteinExistence type="predicted"/>
<name>A0A9K3PK34_9STRA</name>
<organism evidence="1 2">
    <name type="scientific">Nitzschia inconspicua</name>
    <dbReference type="NCBI Taxonomy" id="303405"/>
    <lineage>
        <taxon>Eukaryota</taxon>
        <taxon>Sar</taxon>
        <taxon>Stramenopiles</taxon>
        <taxon>Ochrophyta</taxon>
        <taxon>Bacillariophyta</taxon>
        <taxon>Bacillariophyceae</taxon>
        <taxon>Bacillariophycidae</taxon>
        <taxon>Bacillariales</taxon>
        <taxon>Bacillariaceae</taxon>
        <taxon>Nitzschia</taxon>
    </lineage>
</organism>
<dbReference type="Proteomes" id="UP000693970">
    <property type="component" value="Unassembled WGS sequence"/>
</dbReference>